<evidence type="ECO:0000313" key="12">
    <source>
        <dbReference type="Proteomes" id="UP000187209"/>
    </source>
</evidence>
<dbReference type="PANTHER" id="PTHR14003">
    <property type="entry name" value="TRANSCRIPTIONAL REPRESSOR PROTEIN YY"/>
    <property type="match status" value="1"/>
</dbReference>
<dbReference type="GO" id="GO:0000978">
    <property type="term" value="F:RNA polymerase II cis-regulatory region sequence-specific DNA binding"/>
    <property type="evidence" value="ECO:0007669"/>
    <property type="project" value="TreeGrafter"/>
</dbReference>
<evidence type="ECO:0000256" key="8">
    <source>
        <dbReference type="ARBA" id="ARBA00023242"/>
    </source>
</evidence>
<dbReference type="GO" id="GO:0000785">
    <property type="term" value="C:chromatin"/>
    <property type="evidence" value="ECO:0007669"/>
    <property type="project" value="TreeGrafter"/>
</dbReference>
<dbReference type="InterPro" id="IPR036236">
    <property type="entry name" value="Znf_C2H2_sf"/>
</dbReference>
<dbReference type="EMBL" id="MPUH01000809">
    <property type="protein sequence ID" value="OMJ73609.1"/>
    <property type="molecule type" value="Genomic_DNA"/>
</dbReference>
<accession>A0A1R2BA13</accession>
<keyword evidence="8" id="KW-0539">Nucleus</keyword>
<evidence type="ECO:0000256" key="4">
    <source>
        <dbReference type="ARBA" id="ARBA00022771"/>
    </source>
</evidence>
<dbReference type="FunFam" id="3.30.160.60:FF:000012">
    <property type="entry name" value="RB-associated KRAB zinc finger protein-like"/>
    <property type="match status" value="1"/>
</dbReference>
<evidence type="ECO:0000313" key="11">
    <source>
        <dbReference type="EMBL" id="OMJ73609.1"/>
    </source>
</evidence>
<evidence type="ECO:0000259" key="10">
    <source>
        <dbReference type="PROSITE" id="PS50157"/>
    </source>
</evidence>
<protein>
    <recommendedName>
        <fullName evidence="10">C2H2-type domain-containing protein</fullName>
    </recommendedName>
</protein>
<reference evidence="11 12" key="1">
    <citation type="submission" date="2016-11" db="EMBL/GenBank/DDBJ databases">
        <title>The macronuclear genome of Stentor coeruleus: a giant cell with tiny introns.</title>
        <authorList>
            <person name="Slabodnick M."/>
            <person name="Ruby J.G."/>
            <person name="Reiff S.B."/>
            <person name="Swart E.C."/>
            <person name="Gosai S."/>
            <person name="Prabakaran S."/>
            <person name="Witkowska E."/>
            <person name="Larue G.E."/>
            <person name="Fisher S."/>
            <person name="Freeman R.M."/>
            <person name="Gunawardena J."/>
            <person name="Chu W."/>
            <person name="Stover N.A."/>
            <person name="Gregory B.D."/>
            <person name="Nowacki M."/>
            <person name="Derisi J."/>
            <person name="Roy S.W."/>
            <person name="Marshall W.F."/>
            <person name="Sood P."/>
        </authorList>
    </citation>
    <scope>NUCLEOTIDE SEQUENCE [LARGE SCALE GENOMIC DNA]</scope>
    <source>
        <strain evidence="11">WM001</strain>
    </source>
</reference>
<keyword evidence="5" id="KW-0862">Zinc</keyword>
<comment type="subcellular location">
    <subcellularLocation>
        <location evidence="1">Nucleus</location>
    </subcellularLocation>
</comment>
<dbReference type="GO" id="GO:0031519">
    <property type="term" value="C:PcG protein complex"/>
    <property type="evidence" value="ECO:0007669"/>
    <property type="project" value="TreeGrafter"/>
</dbReference>
<keyword evidence="2" id="KW-0479">Metal-binding</keyword>
<evidence type="ECO:0000256" key="2">
    <source>
        <dbReference type="ARBA" id="ARBA00022723"/>
    </source>
</evidence>
<evidence type="ECO:0000256" key="6">
    <source>
        <dbReference type="ARBA" id="ARBA00023015"/>
    </source>
</evidence>
<dbReference type="PROSITE" id="PS50157">
    <property type="entry name" value="ZINC_FINGER_C2H2_2"/>
    <property type="match status" value="2"/>
</dbReference>
<dbReference type="Gene3D" id="3.30.160.60">
    <property type="entry name" value="Classic Zinc Finger"/>
    <property type="match status" value="2"/>
</dbReference>
<proteinExistence type="predicted"/>
<keyword evidence="6" id="KW-0805">Transcription regulation</keyword>
<evidence type="ECO:0000256" key="7">
    <source>
        <dbReference type="ARBA" id="ARBA00023163"/>
    </source>
</evidence>
<sequence>MEEFNQASLYDPQDGKNSKQKYKCKYCFRELSSRQNLREHVYIHTEEKPYACTEPGCGQLFRQGSLLSIHRKIHSEVKKGRIISNGTVKKTTYPKLTELIALNNTFQTSLDETDITEIKAAIKESDFSFIRNYINQA</sequence>
<name>A0A1R2BA13_9CILI</name>
<feature type="domain" description="C2H2-type" evidence="10">
    <location>
        <begin position="22"/>
        <end position="49"/>
    </location>
</feature>
<keyword evidence="7" id="KW-0804">Transcription</keyword>
<dbReference type="PANTHER" id="PTHR14003:SF19">
    <property type="entry name" value="YY2 TRANSCRIPTION FACTOR"/>
    <property type="match status" value="1"/>
</dbReference>
<dbReference type="OrthoDB" id="372803at2759"/>
<evidence type="ECO:0000256" key="5">
    <source>
        <dbReference type="ARBA" id="ARBA00022833"/>
    </source>
</evidence>
<dbReference type="GO" id="GO:0000981">
    <property type="term" value="F:DNA-binding transcription factor activity, RNA polymerase II-specific"/>
    <property type="evidence" value="ECO:0007669"/>
    <property type="project" value="TreeGrafter"/>
</dbReference>
<gene>
    <name evidence="11" type="ORF">SteCoe_27652</name>
</gene>
<dbReference type="Pfam" id="PF00096">
    <property type="entry name" value="zf-C2H2"/>
    <property type="match status" value="1"/>
</dbReference>
<dbReference type="SMART" id="SM00355">
    <property type="entry name" value="ZnF_C2H2"/>
    <property type="match status" value="2"/>
</dbReference>
<evidence type="ECO:0000256" key="3">
    <source>
        <dbReference type="ARBA" id="ARBA00022737"/>
    </source>
</evidence>
<comment type="caution">
    <text evidence="11">The sequence shown here is derived from an EMBL/GenBank/DDBJ whole genome shotgun (WGS) entry which is preliminary data.</text>
</comment>
<dbReference type="GO" id="GO:0005667">
    <property type="term" value="C:transcription regulator complex"/>
    <property type="evidence" value="ECO:0007669"/>
    <property type="project" value="TreeGrafter"/>
</dbReference>
<keyword evidence="12" id="KW-1185">Reference proteome</keyword>
<keyword evidence="4 9" id="KW-0863">Zinc-finger</keyword>
<dbReference type="PROSITE" id="PS00028">
    <property type="entry name" value="ZINC_FINGER_C2H2_1"/>
    <property type="match status" value="2"/>
</dbReference>
<organism evidence="11 12">
    <name type="scientific">Stentor coeruleus</name>
    <dbReference type="NCBI Taxonomy" id="5963"/>
    <lineage>
        <taxon>Eukaryota</taxon>
        <taxon>Sar</taxon>
        <taxon>Alveolata</taxon>
        <taxon>Ciliophora</taxon>
        <taxon>Postciliodesmatophora</taxon>
        <taxon>Heterotrichea</taxon>
        <taxon>Heterotrichida</taxon>
        <taxon>Stentoridae</taxon>
        <taxon>Stentor</taxon>
    </lineage>
</organism>
<feature type="domain" description="C2H2-type" evidence="10">
    <location>
        <begin position="50"/>
        <end position="79"/>
    </location>
</feature>
<evidence type="ECO:0000256" key="1">
    <source>
        <dbReference type="ARBA" id="ARBA00004123"/>
    </source>
</evidence>
<evidence type="ECO:0000256" key="9">
    <source>
        <dbReference type="PROSITE-ProRule" id="PRU00042"/>
    </source>
</evidence>
<keyword evidence="3" id="KW-0677">Repeat</keyword>
<dbReference type="AlphaFoldDB" id="A0A1R2BA13"/>
<dbReference type="SUPFAM" id="SSF57667">
    <property type="entry name" value="beta-beta-alpha zinc fingers"/>
    <property type="match status" value="1"/>
</dbReference>
<dbReference type="InterPro" id="IPR013087">
    <property type="entry name" value="Znf_C2H2_type"/>
</dbReference>
<dbReference type="GO" id="GO:0008270">
    <property type="term" value="F:zinc ion binding"/>
    <property type="evidence" value="ECO:0007669"/>
    <property type="project" value="UniProtKB-KW"/>
</dbReference>
<dbReference type="Proteomes" id="UP000187209">
    <property type="component" value="Unassembled WGS sequence"/>
</dbReference>